<keyword evidence="2 7" id="KW-0227">DNA damage</keyword>
<dbReference type="GO" id="GO:0005737">
    <property type="term" value="C:cytoplasm"/>
    <property type="evidence" value="ECO:0007669"/>
    <property type="project" value="UniProtKB-SubCell"/>
</dbReference>
<comment type="caution">
    <text evidence="11">The sequence shown here is derived from an EMBL/GenBank/DDBJ whole genome shotgun (WGS) entry which is preliminary data.</text>
</comment>
<dbReference type="GO" id="GO:0009380">
    <property type="term" value="C:excinuclease repair complex"/>
    <property type="evidence" value="ECO:0007669"/>
    <property type="project" value="InterPro"/>
</dbReference>
<evidence type="ECO:0000313" key="11">
    <source>
        <dbReference type="EMBL" id="MCM1988446.1"/>
    </source>
</evidence>
<dbReference type="Gene3D" id="3.30.420.340">
    <property type="entry name" value="UvrC, RNAse H endonuclease domain"/>
    <property type="match status" value="1"/>
</dbReference>
<dbReference type="InterPro" id="IPR001943">
    <property type="entry name" value="UVR_dom"/>
</dbReference>
<dbReference type="Proteomes" id="UP001056429">
    <property type="component" value="Unassembled WGS sequence"/>
</dbReference>
<evidence type="ECO:0000256" key="6">
    <source>
        <dbReference type="ARBA" id="ARBA00023236"/>
    </source>
</evidence>
<dbReference type="EMBL" id="JAGSOJ010000001">
    <property type="protein sequence ID" value="MCM1988446.1"/>
    <property type="molecule type" value="Genomic_DNA"/>
</dbReference>
<dbReference type="PROSITE" id="PS50165">
    <property type="entry name" value="UVRC"/>
    <property type="match status" value="1"/>
</dbReference>
<comment type="function">
    <text evidence="7">The UvrABC repair system catalyzes the recognition and processing of DNA lesions. UvrC both incises the 5' and 3' sides of the lesion. The N-terminal half is responsible for the 3' incision and the C-terminal half is responsible for the 5' incision.</text>
</comment>
<evidence type="ECO:0000256" key="2">
    <source>
        <dbReference type="ARBA" id="ARBA00022763"/>
    </source>
</evidence>
<dbReference type="NCBIfam" id="NF001824">
    <property type="entry name" value="PRK00558.1-5"/>
    <property type="match status" value="1"/>
</dbReference>
<evidence type="ECO:0000256" key="5">
    <source>
        <dbReference type="ARBA" id="ARBA00023204"/>
    </source>
</evidence>
<dbReference type="Pfam" id="PF12826">
    <property type="entry name" value="HHH_2"/>
    <property type="match status" value="1"/>
</dbReference>
<dbReference type="PROSITE" id="PS50164">
    <property type="entry name" value="GIY_YIG"/>
    <property type="match status" value="1"/>
</dbReference>
<protein>
    <recommendedName>
        <fullName evidence="7">UvrABC system protein C</fullName>
        <shortName evidence="7">Protein UvrC</shortName>
    </recommendedName>
    <alternativeName>
        <fullName evidence="7">Excinuclease ABC subunit C</fullName>
    </alternativeName>
</protein>
<dbReference type="PROSITE" id="PS50151">
    <property type="entry name" value="UVR"/>
    <property type="match status" value="1"/>
</dbReference>
<dbReference type="HAMAP" id="MF_00203">
    <property type="entry name" value="UvrC"/>
    <property type="match status" value="1"/>
</dbReference>
<keyword evidence="5 7" id="KW-0234">DNA repair</keyword>
<feature type="domain" description="GIY-YIG" evidence="9">
    <location>
        <begin position="13"/>
        <end position="92"/>
    </location>
</feature>
<dbReference type="InterPro" id="IPR004791">
    <property type="entry name" value="UvrC"/>
</dbReference>
<keyword evidence="11" id="KW-0378">Hydrolase</keyword>
<dbReference type="RefSeq" id="WP_250857313.1">
    <property type="nucleotide sequence ID" value="NZ_JAGSOJ010000001.1"/>
</dbReference>
<evidence type="ECO:0000256" key="1">
    <source>
        <dbReference type="ARBA" id="ARBA00022490"/>
    </source>
</evidence>
<dbReference type="InterPro" id="IPR035901">
    <property type="entry name" value="GIY-YIG_endonuc_sf"/>
</dbReference>
<evidence type="ECO:0000259" key="10">
    <source>
        <dbReference type="PROSITE" id="PS50165"/>
    </source>
</evidence>
<dbReference type="GO" id="GO:0006289">
    <property type="term" value="P:nucleotide-excision repair"/>
    <property type="evidence" value="ECO:0007669"/>
    <property type="project" value="UniProtKB-UniRule"/>
</dbReference>
<comment type="similarity">
    <text evidence="7">Belongs to the UvrC family.</text>
</comment>
<evidence type="ECO:0000259" key="9">
    <source>
        <dbReference type="PROSITE" id="PS50164"/>
    </source>
</evidence>
<dbReference type="GO" id="GO:0009432">
    <property type="term" value="P:SOS response"/>
    <property type="evidence" value="ECO:0007669"/>
    <property type="project" value="UniProtKB-UniRule"/>
</dbReference>
<feature type="domain" description="UVR" evidence="8">
    <location>
        <begin position="204"/>
        <end position="239"/>
    </location>
</feature>
<organism evidence="11 12">
    <name type="scientific">Oceanirhabdus seepicola</name>
    <dbReference type="NCBI Taxonomy" id="2828781"/>
    <lineage>
        <taxon>Bacteria</taxon>
        <taxon>Bacillati</taxon>
        <taxon>Bacillota</taxon>
        <taxon>Clostridia</taxon>
        <taxon>Eubacteriales</taxon>
        <taxon>Clostridiaceae</taxon>
        <taxon>Oceanirhabdus</taxon>
    </lineage>
</organism>
<dbReference type="PANTHER" id="PTHR30562">
    <property type="entry name" value="UVRC/OXIDOREDUCTASE"/>
    <property type="match status" value="1"/>
</dbReference>
<dbReference type="InterPro" id="IPR050066">
    <property type="entry name" value="UvrABC_protein_C"/>
</dbReference>
<name>A0A9J6NWR7_9CLOT</name>
<dbReference type="InterPro" id="IPR047296">
    <property type="entry name" value="GIY-YIG_UvrC_Cho"/>
</dbReference>
<evidence type="ECO:0000256" key="3">
    <source>
        <dbReference type="ARBA" id="ARBA00022769"/>
    </source>
</evidence>
<dbReference type="SMART" id="SM00465">
    <property type="entry name" value="GIYc"/>
    <property type="match status" value="1"/>
</dbReference>
<keyword evidence="6 7" id="KW-0742">SOS response</keyword>
<comment type="subunit">
    <text evidence="7">Interacts with UvrB in an incision complex.</text>
</comment>
<keyword evidence="3 7" id="KW-0228">DNA excision</keyword>
<dbReference type="Pfam" id="PF01541">
    <property type="entry name" value="GIY-YIG"/>
    <property type="match status" value="1"/>
</dbReference>
<accession>A0A9J6NWR7</accession>
<dbReference type="Pfam" id="PF02151">
    <property type="entry name" value="UVR"/>
    <property type="match status" value="1"/>
</dbReference>
<dbReference type="SUPFAM" id="SSF82771">
    <property type="entry name" value="GIY-YIG endonuclease"/>
    <property type="match status" value="1"/>
</dbReference>
<dbReference type="InterPro" id="IPR001162">
    <property type="entry name" value="UvrC_RNase_H_dom"/>
</dbReference>
<dbReference type="InterPro" id="IPR000305">
    <property type="entry name" value="GIY-YIG_endonuc"/>
</dbReference>
<dbReference type="NCBIfam" id="TIGR00194">
    <property type="entry name" value="uvrC"/>
    <property type="match status" value="1"/>
</dbReference>
<dbReference type="InterPro" id="IPR036876">
    <property type="entry name" value="UVR_dom_sf"/>
</dbReference>
<dbReference type="PANTHER" id="PTHR30562:SF1">
    <property type="entry name" value="UVRABC SYSTEM PROTEIN C"/>
    <property type="match status" value="1"/>
</dbReference>
<dbReference type="InterPro" id="IPR041663">
    <property type="entry name" value="DisA/LigA_HHH"/>
</dbReference>
<dbReference type="CDD" id="cd10434">
    <property type="entry name" value="GIY-YIG_UvrC_Cho"/>
    <property type="match status" value="1"/>
</dbReference>
<sequence length="621" mass="71968">MFDFEYHLKNLPQSPGVYLMKSSTGEIIYVGKAKVLKNRVRQYFQSSKNHSEKVIQMVKNISEFEYIVTDSEVEALILECNLIKKYTPRYNVLLKDDKHYPFIKVTIQEEFPRVFVSRNFVNDGAKYFGPYPDGKAVYEVIELIRKNYPIRTCRRAVTVDMEQIKECLNYHIGMCTAPCAKRITKSEYNRMIEDIQELLKGKNKVIVRELKEEMTRLSAELKFEEAAKCRDKINAVETICEKQKIINGSFENEDFISVFSDESDSCVEIFFMRDGKIVGRENFIIDNTIENNSSEIIKEFIKSFYSGTAYIPQRIFVQDISEKDILEEWLKIKGERKVEIKIPQIGEKKKILEMVYKNAKETLEIYKNKTKVDKELNKLSLNELADALELQDYPERIEAYDISNIMGMDSVGCMVVFQNGKAKNSDYRRFKIKTVEGADDYGSMREILTRRFSRGLDEIKKITGKQIKVEEGKFSVFPDLIMMDGGKGQVNIAKEVLNELGIDIPVCGMVKDDKHRTRGLIFENIEISISKRSNCMKLVTRIQDEVHRFAITYHKSLRTKRSLNSILEEIPHIGAKRRKELLLKFGSVENIKKATEGELLETPSINKKACDAIIKYFKGNK</sequence>
<evidence type="ECO:0000259" key="8">
    <source>
        <dbReference type="PROSITE" id="PS50151"/>
    </source>
</evidence>
<gene>
    <name evidence="7 11" type="primary">uvrC</name>
    <name evidence="11" type="ORF">KDK92_01755</name>
</gene>
<dbReference type="SUPFAM" id="SSF47781">
    <property type="entry name" value="RuvA domain 2-like"/>
    <property type="match status" value="1"/>
</dbReference>
<keyword evidence="1 7" id="KW-0963">Cytoplasm</keyword>
<dbReference type="Gene3D" id="1.10.150.20">
    <property type="entry name" value="5' to 3' exonuclease, C-terminal subdomain"/>
    <property type="match status" value="1"/>
</dbReference>
<dbReference type="Gene3D" id="4.10.860.10">
    <property type="entry name" value="UVR domain"/>
    <property type="match status" value="1"/>
</dbReference>
<dbReference type="SUPFAM" id="SSF46600">
    <property type="entry name" value="C-terminal UvrC-binding domain of UvrB"/>
    <property type="match status" value="1"/>
</dbReference>
<reference evidence="11" key="1">
    <citation type="journal article" date="2021" name="mSystems">
        <title>Bacteria and Archaea Synergistically Convert Glycine Betaine to Biogenic Methane in the Formosa Cold Seep of the South China Sea.</title>
        <authorList>
            <person name="Li L."/>
            <person name="Zhang W."/>
            <person name="Zhang S."/>
            <person name="Song L."/>
            <person name="Sun Q."/>
            <person name="Zhang H."/>
            <person name="Xiang H."/>
            <person name="Dong X."/>
        </authorList>
    </citation>
    <scope>NUCLEOTIDE SEQUENCE</scope>
    <source>
        <strain evidence="11">ZWT</strain>
    </source>
</reference>
<evidence type="ECO:0000313" key="12">
    <source>
        <dbReference type="Proteomes" id="UP001056429"/>
    </source>
</evidence>
<dbReference type="GO" id="GO:0003677">
    <property type="term" value="F:DNA binding"/>
    <property type="evidence" value="ECO:0007669"/>
    <property type="project" value="UniProtKB-UniRule"/>
</dbReference>
<evidence type="ECO:0000256" key="4">
    <source>
        <dbReference type="ARBA" id="ARBA00022881"/>
    </source>
</evidence>
<dbReference type="Gene3D" id="3.40.1440.10">
    <property type="entry name" value="GIY-YIG endonuclease"/>
    <property type="match status" value="1"/>
</dbReference>
<keyword evidence="4 7" id="KW-0267">Excision nuclease</keyword>
<dbReference type="InterPro" id="IPR010994">
    <property type="entry name" value="RuvA_2-like"/>
</dbReference>
<dbReference type="Pfam" id="PF22920">
    <property type="entry name" value="UvrC_RNaseH"/>
    <property type="match status" value="1"/>
</dbReference>
<dbReference type="FunFam" id="3.40.1440.10:FF:000001">
    <property type="entry name" value="UvrABC system protein C"/>
    <property type="match status" value="1"/>
</dbReference>
<dbReference type="GO" id="GO:0009381">
    <property type="term" value="F:excinuclease ABC activity"/>
    <property type="evidence" value="ECO:0007669"/>
    <property type="project" value="UniProtKB-UniRule"/>
</dbReference>
<dbReference type="InterPro" id="IPR038476">
    <property type="entry name" value="UvrC_RNase_H_dom_sf"/>
</dbReference>
<dbReference type="AlphaFoldDB" id="A0A9J6NWR7"/>
<evidence type="ECO:0000256" key="7">
    <source>
        <dbReference type="HAMAP-Rule" id="MF_00203"/>
    </source>
</evidence>
<reference evidence="11" key="2">
    <citation type="submission" date="2021-04" db="EMBL/GenBank/DDBJ databases">
        <authorList>
            <person name="Dong X."/>
        </authorList>
    </citation>
    <scope>NUCLEOTIDE SEQUENCE</scope>
    <source>
        <strain evidence="11">ZWT</strain>
    </source>
</reference>
<feature type="domain" description="UvrC family homology region profile" evidence="10">
    <location>
        <begin position="255"/>
        <end position="497"/>
    </location>
</feature>
<keyword evidence="12" id="KW-1185">Reference proteome</keyword>
<proteinExistence type="inferred from homology"/>
<dbReference type="Pfam" id="PF08459">
    <property type="entry name" value="UvrC_RNaseH_dom"/>
    <property type="match status" value="1"/>
</dbReference>
<comment type="subcellular location">
    <subcellularLocation>
        <location evidence="7">Cytoplasm</location>
    </subcellularLocation>
</comment>